<feature type="active site" description="Charge relay system" evidence="7">
    <location>
        <position position="372"/>
    </location>
</feature>
<evidence type="ECO:0000256" key="4">
    <source>
        <dbReference type="ARBA" id="ARBA00050265"/>
    </source>
</evidence>
<keyword evidence="10" id="KW-1185">Reference proteome</keyword>
<dbReference type="OrthoDB" id="9974421at2759"/>
<comment type="catalytic activity">
    <reaction evidence="5">
        <text>1,2,3-trioctanoylglycerol + H2O = 1,2-dioctanoyl-sn-glycerol + octanoate + H(+)</text>
        <dbReference type="Rhea" id="RHEA:40047"/>
        <dbReference type="ChEBI" id="CHEBI:15377"/>
        <dbReference type="ChEBI" id="CHEBI:15378"/>
        <dbReference type="ChEBI" id="CHEBI:25646"/>
        <dbReference type="ChEBI" id="CHEBI:76978"/>
        <dbReference type="ChEBI" id="CHEBI:76979"/>
    </reaction>
    <physiologicalReaction direction="left-to-right" evidence="5">
        <dbReference type="Rhea" id="RHEA:40048"/>
    </physiologicalReaction>
</comment>
<keyword evidence="6" id="KW-0443">Lipid metabolism</keyword>
<dbReference type="GO" id="GO:0016042">
    <property type="term" value="P:lipid catabolic process"/>
    <property type="evidence" value="ECO:0007669"/>
    <property type="project" value="UniProtKB-KW"/>
</dbReference>
<keyword evidence="8" id="KW-0732">Signal</keyword>
<evidence type="ECO:0000256" key="2">
    <source>
        <dbReference type="ARBA" id="ARBA00010701"/>
    </source>
</evidence>
<evidence type="ECO:0000256" key="1">
    <source>
        <dbReference type="ARBA" id="ARBA00001024"/>
    </source>
</evidence>
<dbReference type="InterPro" id="IPR025483">
    <property type="entry name" value="Lipase_euk"/>
</dbReference>
<feature type="active site" description="Charge relay system" evidence="7">
    <location>
        <position position="343"/>
    </location>
</feature>
<dbReference type="eggNOG" id="KOG2624">
    <property type="taxonomic scope" value="Eukaryota"/>
</dbReference>
<dbReference type="GO" id="GO:0004806">
    <property type="term" value="F:triacylglycerol lipase activity"/>
    <property type="evidence" value="ECO:0007669"/>
    <property type="project" value="UniProtKB-EC"/>
</dbReference>
<dbReference type="Gene3D" id="3.40.50.1820">
    <property type="entry name" value="alpha/beta hydrolase"/>
    <property type="match status" value="1"/>
</dbReference>
<evidence type="ECO:0000256" key="6">
    <source>
        <dbReference type="PIRNR" id="PIRNR000862"/>
    </source>
</evidence>
<gene>
    <name evidence="11" type="primary">LOC103111476</name>
</gene>
<feature type="chain" id="PRO_5010204300" description="Lipase" evidence="8">
    <location>
        <begin position="20"/>
        <end position="398"/>
    </location>
</feature>
<dbReference type="InterPro" id="IPR029058">
    <property type="entry name" value="AB_hydrolase_fold"/>
</dbReference>
<sequence>MWLLLALASLISALGTAHGYFGQLNIENPEANMNISQMISYWGYPSEEHEVLTADGYVLTVNRIPHGKKDSENRDRRPVVYLQHGFLASATNWVTNLPNNSLGFILADAGYDVWMGNSRGNTWSRRNLFYSPDTTEFWAFSFDEMAEYDIPATINFILQKTGQEQISYVGHSQGVSIGLIAFSTNPNLAKKVKTFYALAPVATLTYTKSILGKLSYVPMFILRLMFGNKMFFSYNFLDKFVADQVCSRKVINSICSNTLFLFCGFDAKNLNMSRFDIYLSHNPAGTSVQDILHWYQVKNAKKFQAYDWGSPSQNMIHYNQPTPRVYNITAMEVPIAVWSGGNDWLADPKDVNLLLPKFPNLIYHKEIPSYNHLDFIWAVNSPQEIYNEILSIMDSRKN</sequence>
<dbReference type="FunCoup" id="A0A1S2ZKL7">
    <property type="interactions" value="105"/>
</dbReference>
<comment type="catalytic activity">
    <reaction evidence="4">
        <text>1,2,3-tri-(9Z-octadecenoyl)-glycerol + H2O = 1,2-di-(9Z-octadecenoyl)-sn-glycerol + (9Z)-octadecenoate + H(+)</text>
        <dbReference type="Rhea" id="RHEA:39931"/>
        <dbReference type="ChEBI" id="CHEBI:15377"/>
        <dbReference type="ChEBI" id="CHEBI:15378"/>
        <dbReference type="ChEBI" id="CHEBI:30823"/>
        <dbReference type="ChEBI" id="CHEBI:52333"/>
        <dbReference type="ChEBI" id="CHEBI:53753"/>
    </reaction>
    <physiologicalReaction direction="left-to-right" evidence="4">
        <dbReference type="Rhea" id="RHEA:39932"/>
    </physiologicalReaction>
</comment>
<dbReference type="PIRSF" id="PIRSF000862">
    <property type="entry name" value="Steryl_ester_lip"/>
    <property type="match status" value="1"/>
</dbReference>
<dbReference type="Pfam" id="PF04083">
    <property type="entry name" value="Abhydro_lipase"/>
    <property type="match status" value="1"/>
</dbReference>
<reference evidence="11" key="2">
    <citation type="submission" date="2025-08" db="UniProtKB">
        <authorList>
            <consortium name="RefSeq"/>
        </authorList>
    </citation>
    <scope>IDENTIFICATION</scope>
</reference>
<feature type="active site" description="Nucleophile" evidence="7">
    <location>
        <position position="172"/>
    </location>
</feature>
<dbReference type="FunFam" id="3.40.50.1820:FF:000012">
    <property type="entry name" value="Lipase"/>
    <property type="match status" value="1"/>
</dbReference>
<keyword evidence="6" id="KW-0378">Hydrolase</keyword>
<evidence type="ECO:0000256" key="5">
    <source>
        <dbReference type="ARBA" id="ARBA00051822"/>
    </source>
</evidence>
<dbReference type="PANTHER" id="PTHR11005">
    <property type="entry name" value="LYSOSOMAL ACID LIPASE-RELATED"/>
    <property type="match status" value="1"/>
</dbReference>
<proteinExistence type="inferred from homology"/>
<dbReference type="AlphaFoldDB" id="A0A1S2ZKL7"/>
<evidence type="ECO:0000256" key="8">
    <source>
        <dbReference type="SAM" id="SignalP"/>
    </source>
</evidence>
<reference evidence="10" key="1">
    <citation type="submission" date="2025-05" db="UniProtKB">
        <authorList>
            <consortium name="RefSeq"/>
        </authorList>
    </citation>
    <scope>NUCLEOTIDE SEQUENCE [LARGE SCALE GENOMIC DNA]</scope>
</reference>
<comment type="function">
    <text evidence="3">Catalyzes the hydrolysis of triacylglycerols to yield free fatty acids, diacylglycerol, monoacylglycerol, and glycerol. Shows a preferential hydrolysis at the sn-3 position of triacylglycerol.</text>
</comment>
<name>A0A1S2ZKL7_ERIEU</name>
<evidence type="ECO:0000256" key="7">
    <source>
        <dbReference type="PIRSR" id="PIRSR000862-1"/>
    </source>
</evidence>
<dbReference type="Proteomes" id="UP001652624">
    <property type="component" value="Chromosome 1"/>
</dbReference>
<dbReference type="InParanoid" id="A0A1S2ZKL7"/>
<comment type="similarity">
    <text evidence="2 6">Belongs to the AB hydrolase superfamily. Lipase family.</text>
</comment>
<dbReference type="SUPFAM" id="SSF53474">
    <property type="entry name" value="alpha/beta-Hydrolases"/>
    <property type="match status" value="1"/>
</dbReference>
<evidence type="ECO:0000256" key="3">
    <source>
        <dbReference type="ARBA" id="ARBA00045163"/>
    </source>
</evidence>
<dbReference type="GeneID" id="103111476"/>
<accession>A0A1S2ZKL7</accession>
<comment type="catalytic activity">
    <reaction evidence="1">
        <text>a triacylglycerol + H2O = a diacylglycerol + a fatty acid + H(+)</text>
        <dbReference type="Rhea" id="RHEA:12044"/>
        <dbReference type="ChEBI" id="CHEBI:15377"/>
        <dbReference type="ChEBI" id="CHEBI:15378"/>
        <dbReference type="ChEBI" id="CHEBI:17855"/>
        <dbReference type="ChEBI" id="CHEBI:18035"/>
        <dbReference type="ChEBI" id="CHEBI:28868"/>
        <dbReference type="EC" id="3.1.1.3"/>
    </reaction>
</comment>
<dbReference type="InterPro" id="IPR006693">
    <property type="entry name" value="AB_hydrolase_lipase"/>
</dbReference>
<feature type="domain" description="Partial AB-hydrolase lipase" evidence="9">
    <location>
        <begin position="35"/>
        <end position="97"/>
    </location>
</feature>
<evidence type="ECO:0000259" key="9">
    <source>
        <dbReference type="Pfam" id="PF04083"/>
    </source>
</evidence>
<evidence type="ECO:0000313" key="10">
    <source>
        <dbReference type="Proteomes" id="UP001652624"/>
    </source>
</evidence>
<keyword evidence="6" id="KW-0442">Lipid degradation</keyword>
<dbReference type="RefSeq" id="XP_007520822.1">
    <property type="nucleotide sequence ID" value="XM_007520760.3"/>
</dbReference>
<protein>
    <recommendedName>
        <fullName evidence="6">Lipase</fullName>
    </recommendedName>
</protein>
<feature type="signal peptide" evidence="8">
    <location>
        <begin position="1"/>
        <end position="19"/>
    </location>
</feature>
<organism evidence="10 11">
    <name type="scientific">Erinaceus europaeus</name>
    <name type="common">Western European hedgehog</name>
    <dbReference type="NCBI Taxonomy" id="9365"/>
    <lineage>
        <taxon>Eukaryota</taxon>
        <taxon>Metazoa</taxon>
        <taxon>Chordata</taxon>
        <taxon>Craniata</taxon>
        <taxon>Vertebrata</taxon>
        <taxon>Euteleostomi</taxon>
        <taxon>Mammalia</taxon>
        <taxon>Eutheria</taxon>
        <taxon>Laurasiatheria</taxon>
        <taxon>Eulipotyphla</taxon>
        <taxon>Erinaceidae</taxon>
        <taxon>Erinaceinae</taxon>
        <taxon>Erinaceus</taxon>
    </lineage>
</organism>
<evidence type="ECO:0000313" key="11">
    <source>
        <dbReference type="RefSeq" id="XP_007520822.1"/>
    </source>
</evidence>